<organism evidence="2">
    <name type="scientific">Fusarium oxysporum f. sp. conglutinans race 2 54008</name>
    <dbReference type="NCBI Taxonomy" id="1089457"/>
    <lineage>
        <taxon>Eukaryota</taxon>
        <taxon>Fungi</taxon>
        <taxon>Dikarya</taxon>
        <taxon>Ascomycota</taxon>
        <taxon>Pezizomycotina</taxon>
        <taxon>Sordariomycetes</taxon>
        <taxon>Hypocreomycetidae</taxon>
        <taxon>Hypocreales</taxon>
        <taxon>Nectriaceae</taxon>
        <taxon>Fusarium</taxon>
        <taxon>Fusarium oxysporum species complex</taxon>
    </lineage>
</organism>
<dbReference type="Pfam" id="PF20253">
    <property type="entry name" value="DUF6604"/>
    <property type="match status" value="1"/>
</dbReference>
<feature type="domain" description="DUF6604" evidence="1">
    <location>
        <begin position="13"/>
        <end position="104"/>
    </location>
</feature>
<accession>X0GK53</accession>
<feature type="non-terminal residue" evidence="2">
    <location>
        <position position="1"/>
    </location>
</feature>
<dbReference type="AlphaFoldDB" id="X0GK53"/>
<reference evidence="2" key="1">
    <citation type="submission" date="2011-11" db="EMBL/GenBank/DDBJ databases">
        <title>The Genome Sequence of Fusarium oxysporum PHW808.</title>
        <authorList>
            <consortium name="The Broad Institute Genome Sequencing Platform"/>
            <person name="Ma L.-J."/>
            <person name="Gale L.R."/>
            <person name="Schwartz D.C."/>
            <person name="Zhou S."/>
            <person name="Corby-Kistler H."/>
            <person name="Young S.K."/>
            <person name="Zeng Q."/>
            <person name="Gargeya S."/>
            <person name="Fitzgerald M."/>
            <person name="Haas B."/>
            <person name="Abouelleil A."/>
            <person name="Alvarado L."/>
            <person name="Arachchi H.M."/>
            <person name="Berlin A."/>
            <person name="Brown A."/>
            <person name="Chapman S.B."/>
            <person name="Chen Z."/>
            <person name="Dunbar C."/>
            <person name="Freedman E."/>
            <person name="Gearin G."/>
            <person name="Goldberg J."/>
            <person name="Griggs A."/>
            <person name="Gujja S."/>
            <person name="Heiman D."/>
            <person name="Howarth C."/>
            <person name="Larson L."/>
            <person name="Lui A."/>
            <person name="MacDonald P.J.P."/>
            <person name="Montmayeur A."/>
            <person name="Murphy C."/>
            <person name="Neiman D."/>
            <person name="Pearson M."/>
            <person name="Priest M."/>
            <person name="Roberts A."/>
            <person name="Saif S."/>
            <person name="Shea T."/>
            <person name="Shenoy N."/>
            <person name="Sisk P."/>
            <person name="Stolte C."/>
            <person name="Sykes S."/>
            <person name="Wortman J."/>
            <person name="Nusbaum C."/>
            <person name="Birren B."/>
        </authorList>
    </citation>
    <scope>NUCLEOTIDE SEQUENCE [LARGE SCALE GENOMIC DNA]</scope>
    <source>
        <strain evidence="2">54008</strain>
    </source>
</reference>
<dbReference type="Proteomes" id="UP000030676">
    <property type="component" value="Unassembled WGS sequence"/>
</dbReference>
<sequence length="125" mass="14086">IDKKDAPDPPPKPKYVLTIRDFVPLAEFIACELITTTAIEANNGAGILLFFRTALERAIRIRKMFLMHLSETNKYLSMQANIAHIYFISVLKKVRYVLFKVKGGSGIAFNMASKKDATNTIHDNL</sequence>
<evidence type="ECO:0000313" key="2">
    <source>
        <dbReference type="EMBL" id="EXL63693.1"/>
    </source>
</evidence>
<gene>
    <name evidence="2" type="ORF">FOPG_20034</name>
</gene>
<dbReference type="HOGENOM" id="CLU_1997940_0_0_1"/>
<proteinExistence type="predicted"/>
<feature type="non-terminal residue" evidence="2">
    <location>
        <position position="125"/>
    </location>
</feature>
<name>X0GK53_FUSOX</name>
<dbReference type="InterPro" id="IPR046539">
    <property type="entry name" value="DUF6604"/>
</dbReference>
<dbReference type="EMBL" id="KK034870">
    <property type="protein sequence ID" value="EXL63693.1"/>
    <property type="molecule type" value="Genomic_DNA"/>
</dbReference>
<protein>
    <recommendedName>
        <fullName evidence="1">DUF6604 domain-containing protein</fullName>
    </recommendedName>
</protein>
<reference evidence="2" key="2">
    <citation type="submission" date="2014-03" db="EMBL/GenBank/DDBJ databases">
        <title>The Genome Annotation of Fusarium oxysporum PHW808.</title>
        <authorList>
            <consortium name="The Broad Institute Genomics Platform"/>
            <person name="Ma L.-J."/>
            <person name="Corby-Kistler H."/>
            <person name="Broz K."/>
            <person name="Gale L.R."/>
            <person name="Jonkers W."/>
            <person name="O'Donnell K."/>
            <person name="Ploetz R."/>
            <person name="Steinberg C."/>
            <person name="Schwartz D.C."/>
            <person name="VanEtten H."/>
            <person name="Zhou S."/>
            <person name="Young S.K."/>
            <person name="Zeng Q."/>
            <person name="Gargeya S."/>
            <person name="Fitzgerald M."/>
            <person name="Abouelleil A."/>
            <person name="Alvarado L."/>
            <person name="Chapman S.B."/>
            <person name="Gainer-Dewar J."/>
            <person name="Goldberg J."/>
            <person name="Griggs A."/>
            <person name="Gujja S."/>
            <person name="Hansen M."/>
            <person name="Howarth C."/>
            <person name="Imamovic A."/>
            <person name="Ireland A."/>
            <person name="Larimer J."/>
            <person name="McCowan C."/>
            <person name="Murphy C."/>
            <person name="Pearson M."/>
            <person name="Poon T.W."/>
            <person name="Priest M."/>
            <person name="Roberts A."/>
            <person name="Saif S."/>
            <person name="Shea T."/>
            <person name="Sykes S."/>
            <person name="Wortman J."/>
            <person name="Nusbaum C."/>
            <person name="Birren B."/>
        </authorList>
    </citation>
    <scope>NUCLEOTIDE SEQUENCE</scope>
    <source>
        <strain evidence="2">54008</strain>
    </source>
</reference>
<evidence type="ECO:0000259" key="1">
    <source>
        <dbReference type="Pfam" id="PF20253"/>
    </source>
</evidence>